<organism evidence="2 3">
    <name type="scientific">Planococcus halocryophilus</name>
    <dbReference type="NCBI Taxonomy" id="1215089"/>
    <lineage>
        <taxon>Bacteria</taxon>
        <taxon>Bacillati</taxon>
        <taxon>Bacillota</taxon>
        <taxon>Bacilli</taxon>
        <taxon>Bacillales</taxon>
        <taxon>Caryophanaceae</taxon>
        <taxon>Planococcus</taxon>
    </lineage>
</organism>
<feature type="transmembrane region" description="Helical" evidence="1">
    <location>
        <begin position="307"/>
        <end position="327"/>
    </location>
</feature>
<dbReference type="STRING" id="1215089.BBI08_00820"/>
<protein>
    <submittedName>
        <fullName evidence="2">Protein EcsB</fullName>
    </submittedName>
</protein>
<dbReference type="Proteomes" id="UP000092687">
    <property type="component" value="Chromosome"/>
</dbReference>
<feature type="transmembrane region" description="Helical" evidence="1">
    <location>
        <begin position="101"/>
        <end position="121"/>
    </location>
</feature>
<reference evidence="2" key="1">
    <citation type="submission" date="2016-10" db="EMBL/GenBank/DDBJ databases">
        <authorList>
            <person name="de Groot N.N."/>
        </authorList>
    </citation>
    <scope>NUCLEOTIDE SEQUENCE</scope>
    <source>
        <strain evidence="2">DSM 24743</strain>
    </source>
</reference>
<dbReference type="AlphaFoldDB" id="A0A1C7DM60"/>
<name>A0A1C7DM60_9BACL</name>
<evidence type="ECO:0000313" key="3">
    <source>
        <dbReference type="Proteomes" id="UP000092687"/>
    </source>
</evidence>
<dbReference type="PIRSF" id="PIRSF037259">
    <property type="entry name" value="EcsB_ABC"/>
    <property type="match status" value="1"/>
</dbReference>
<feature type="transmembrane region" description="Helical" evidence="1">
    <location>
        <begin position="348"/>
        <end position="371"/>
    </location>
</feature>
<proteinExistence type="predicted"/>
<keyword evidence="1" id="KW-0812">Transmembrane</keyword>
<dbReference type="OrthoDB" id="2447941at2"/>
<dbReference type="EMBL" id="CP016537">
    <property type="protein sequence ID" value="ANU12484.1"/>
    <property type="molecule type" value="Genomic_DNA"/>
</dbReference>
<dbReference type="InterPro" id="IPR010288">
    <property type="entry name" value="EcsB_ABC"/>
</dbReference>
<feature type="transmembrane region" description="Helical" evidence="1">
    <location>
        <begin position="21"/>
        <end position="45"/>
    </location>
</feature>
<accession>A0A1C7DM60</accession>
<dbReference type="RefSeq" id="WP_008496020.1">
    <property type="nucleotide sequence ID" value="NZ_CP016537.2"/>
</dbReference>
<evidence type="ECO:0000313" key="2">
    <source>
        <dbReference type="EMBL" id="ANU12484.1"/>
    </source>
</evidence>
<keyword evidence="1" id="KW-1133">Transmembrane helix</keyword>
<feature type="transmembrane region" description="Helical" evidence="1">
    <location>
        <begin position="127"/>
        <end position="146"/>
    </location>
</feature>
<keyword evidence="3" id="KW-1185">Reference proteome</keyword>
<keyword evidence="1" id="KW-0472">Membrane</keyword>
<feature type="transmembrane region" description="Helical" evidence="1">
    <location>
        <begin position="377"/>
        <end position="395"/>
    </location>
</feature>
<feature type="transmembrane region" description="Helical" evidence="1">
    <location>
        <begin position="167"/>
        <end position="185"/>
    </location>
</feature>
<evidence type="ECO:0000256" key="1">
    <source>
        <dbReference type="SAM" id="Phobius"/>
    </source>
</evidence>
<dbReference type="KEGG" id="phc:BBI08_00820"/>
<feature type="transmembrane region" description="Helical" evidence="1">
    <location>
        <begin position="191"/>
        <end position="207"/>
    </location>
</feature>
<dbReference type="GO" id="GO:0016020">
    <property type="term" value="C:membrane"/>
    <property type="evidence" value="ECO:0007669"/>
    <property type="project" value="InterPro"/>
</dbReference>
<feature type="transmembrane region" description="Helical" evidence="1">
    <location>
        <begin position="57"/>
        <end position="80"/>
    </location>
</feature>
<gene>
    <name evidence="2" type="ORF">BBI08_00820</name>
</gene>
<dbReference type="Pfam" id="PF05975">
    <property type="entry name" value="EcsB"/>
    <property type="match status" value="1"/>
</dbReference>
<sequence>MKNLHDIWSKRLHKYTVEVQNYLKYIVTGHIAVVMLFALGAAGFAYSEWIQDVPPEFPGALLLAVIFGLLLALSPPSTLLKEADMVYFLPLESKLDDFLKPALRWSFLSQLYLPVIVFIVSLPMVNALYGLSSSFLIGFPILLLLIKWWNVQTEFAFRKQGAGEQVWLDRLIRFLLVGLFVYFYIEDLLVVAVVILFIIIFYGKWIGRKAVGKPFAYEHFIGLEENRMLRFYQFANYFTDVPHLKGKIKARTWLNWVYGWIKSGPKNAHLYLVCRTFIRSDELFYLWVRLTAIIMIGAWFIPFQIGVALFAGALAFATAIQIWQGLTHTQHFRMDNLFPLTRFSRQGAVWKLIIGLQSLQSLVAAVVILILGKPVTALLTFVVILTVSLVTVTVLKNKNKNKKK</sequence>
<feature type="transmembrane region" description="Helical" evidence="1">
    <location>
        <begin position="283"/>
        <end position="301"/>
    </location>
</feature>